<keyword evidence="9 20" id="KW-0418">Kinase</keyword>
<feature type="domain" description="EF-hand" evidence="19">
    <location>
        <begin position="377"/>
        <end position="412"/>
    </location>
</feature>
<dbReference type="InterPro" id="IPR000719">
    <property type="entry name" value="Prot_kinase_dom"/>
</dbReference>
<dbReference type="GO" id="GO:0016020">
    <property type="term" value="C:membrane"/>
    <property type="evidence" value="ECO:0007669"/>
    <property type="project" value="UniProtKB-SubCell"/>
</dbReference>
<dbReference type="InterPro" id="IPR011992">
    <property type="entry name" value="EF-hand-dom_pair"/>
</dbReference>
<dbReference type="GO" id="GO:0005524">
    <property type="term" value="F:ATP binding"/>
    <property type="evidence" value="ECO:0007669"/>
    <property type="project" value="UniProtKB-UniRule"/>
</dbReference>
<dbReference type="PROSITE" id="PS00107">
    <property type="entry name" value="PROTEIN_KINASE_ATP"/>
    <property type="match status" value="1"/>
</dbReference>
<keyword evidence="3" id="KW-0723">Serine/threonine-protein kinase</keyword>
<dbReference type="InterPro" id="IPR050205">
    <property type="entry name" value="CDPK_Ser/Thr_kinases"/>
</dbReference>
<keyword evidence="12" id="KW-0472">Membrane</keyword>
<dbReference type="InterPro" id="IPR017441">
    <property type="entry name" value="Protein_kinase_ATP_BS"/>
</dbReference>
<feature type="binding site" evidence="17">
    <location>
        <position position="105"/>
    </location>
    <ligand>
        <name>ATP</name>
        <dbReference type="ChEBI" id="CHEBI:30616"/>
    </ligand>
</feature>
<feature type="domain" description="EF-hand" evidence="19">
    <location>
        <begin position="485"/>
        <end position="518"/>
    </location>
</feature>
<protein>
    <recommendedName>
        <fullName evidence="2">non-specific serine/threonine protein kinase</fullName>
        <ecNumber evidence="2">2.7.11.1</ecNumber>
    </recommendedName>
</protein>
<dbReference type="InterPro" id="IPR008271">
    <property type="entry name" value="Ser/Thr_kinase_AS"/>
</dbReference>
<reference evidence="20 21" key="1">
    <citation type="submission" date="2023-10" db="EMBL/GenBank/DDBJ databases">
        <title>Chromosome-scale genome assembly provides insights into flower coloration mechanisms of Canna indica.</title>
        <authorList>
            <person name="Li C."/>
        </authorList>
    </citation>
    <scope>NUCLEOTIDE SEQUENCE [LARGE SCALE GENOMIC DNA]</scope>
    <source>
        <tissue evidence="20">Flower</tissue>
    </source>
</reference>
<dbReference type="Pfam" id="PF13499">
    <property type="entry name" value="EF-hand_7"/>
    <property type="match status" value="2"/>
</dbReference>
<evidence type="ECO:0000256" key="16">
    <source>
        <dbReference type="ARBA" id="ARBA00048679"/>
    </source>
</evidence>
<comment type="subcellular location">
    <subcellularLocation>
        <location evidence="1">Membrane</location>
        <topology evidence="1">Lipid-anchor</topology>
    </subcellularLocation>
</comment>
<evidence type="ECO:0000259" key="18">
    <source>
        <dbReference type="PROSITE" id="PS50011"/>
    </source>
</evidence>
<dbReference type="InterPro" id="IPR002048">
    <property type="entry name" value="EF_hand_dom"/>
</dbReference>
<comment type="catalytic activity">
    <reaction evidence="15">
        <text>L-threonyl-[protein] + ATP = O-phospho-L-threonyl-[protein] + ADP + H(+)</text>
        <dbReference type="Rhea" id="RHEA:46608"/>
        <dbReference type="Rhea" id="RHEA-COMP:11060"/>
        <dbReference type="Rhea" id="RHEA-COMP:11605"/>
        <dbReference type="ChEBI" id="CHEBI:15378"/>
        <dbReference type="ChEBI" id="CHEBI:30013"/>
        <dbReference type="ChEBI" id="CHEBI:30616"/>
        <dbReference type="ChEBI" id="CHEBI:61977"/>
        <dbReference type="ChEBI" id="CHEBI:456216"/>
        <dbReference type="EC" id="2.7.11.1"/>
    </reaction>
</comment>
<evidence type="ECO:0000256" key="1">
    <source>
        <dbReference type="ARBA" id="ARBA00004635"/>
    </source>
</evidence>
<keyword evidence="5" id="KW-0519">Myristate</keyword>
<dbReference type="FunFam" id="1.10.510.10:FF:000067">
    <property type="entry name" value="calcium-dependent protein kinase 13"/>
    <property type="match status" value="1"/>
</dbReference>
<evidence type="ECO:0000256" key="9">
    <source>
        <dbReference type="ARBA" id="ARBA00022777"/>
    </source>
</evidence>
<evidence type="ECO:0000256" key="6">
    <source>
        <dbReference type="ARBA" id="ARBA00022723"/>
    </source>
</evidence>
<evidence type="ECO:0000256" key="4">
    <source>
        <dbReference type="ARBA" id="ARBA00022679"/>
    </source>
</evidence>
<dbReference type="Proteomes" id="UP001327560">
    <property type="component" value="Chromosome 6"/>
</dbReference>
<dbReference type="CDD" id="cd05117">
    <property type="entry name" value="STKc_CAMK"/>
    <property type="match status" value="1"/>
</dbReference>
<feature type="domain" description="EF-hand" evidence="19">
    <location>
        <begin position="449"/>
        <end position="484"/>
    </location>
</feature>
<dbReference type="AlphaFoldDB" id="A0AAQ3KMF2"/>
<evidence type="ECO:0000256" key="5">
    <source>
        <dbReference type="ARBA" id="ARBA00022707"/>
    </source>
</evidence>
<evidence type="ECO:0000256" key="13">
    <source>
        <dbReference type="ARBA" id="ARBA00023288"/>
    </source>
</evidence>
<feature type="domain" description="Protein kinase" evidence="18">
    <location>
        <begin position="76"/>
        <end position="334"/>
    </location>
</feature>
<dbReference type="GO" id="GO:0004674">
    <property type="term" value="F:protein serine/threonine kinase activity"/>
    <property type="evidence" value="ECO:0007669"/>
    <property type="project" value="UniProtKB-KW"/>
</dbReference>
<evidence type="ECO:0000256" key="8">
    <source>
        <dbReference type="ARBA" id="ARBA00022741"/>
    </source>
</evidence>
<dbReference type="EC" id="2.7.11.1" evidence="2"/>
<evidence type="ECO:0000313" key="21">
    <source>
        <dbReference type="Proteomes" id="UP001327560"/>
    </source>
</evidence>
<keyword evidence="11 17" id="KW-0067">ATP-binding</keyword>
<keyword evidence="13" id="KW-0449">Lipoprotein</keyword>
<name>A0AAQ3KMF2_9LILI</name>
<dbReference type="SUPFAM" id="SSF56112">
    <property type="entry name" value="Protein kinase-like (PK-like)"/>
    <property type="match status" value="1"/>
</dbReference>
<evidence type="ECO:0000256" key="12">
    <source>
        <dbReference type="ARBA" id="ARBA00023136"/>
    </source>
</evidence>
<evidence type="ECO:0000256" key="7">
    <source>
        <dbReference type="ARBA" id="ARBA00022737"/>
    </source>
</evidence>
<dbReference type="Gene3D" id="1.10.510.10">
    <property type="entry name" value="Transferase(Phosphotransferase) domain 1"/>
    <property type="match status" value="1"/>
</dbReference>
<dbReference type="PANTHER" id="PTHR24349">
    <property type="entry name" value="SERINE/THREONINE-PROTEIN KINASE"/>
    <property type="match status" value="1"/>
</dbReference>
<organism evidence="20 21">
    <name type="scientific">Canna indica</name>
    <name type="common">Indian-shot</name>
    <dbReference type="NCBI Taxonomy" id="4628"/>
    <lineage>
        <taxon>Eukaryota</taxon>
        <taxon>Viridiplantae</taxon>
        <taxon>Streptophyta</taxon>
        <taxon>Embryophyta</taxon>
        <taxon>Tracheophyta</taxon>
        <taxon>Spermatophyta</taxon>
        <taxon>Magnoliopsida</taxon>
        <taxon>Liliopsida</taxon>
        <taxon>Zingiberales</taxon>
        <taxon>Cannaceae</taxon>
        <taxon>Canna</taxon>
    </lineage>
</organism>
<keyword evidence="6" id="KW-0479">Metal-binding</keyword>
<dbReference type="GO" id="GO:0005509">
    <property type="term" value="F:calcium ion binding"/>
    <property type="evidence" value="ECO:0007669"/>
    <property type="project" value="InterPro"/>
</dbReference>
<keyword evidence="10" id="KW-0106">Calcium</keyword>
<dbReference type="Pfam" id="PF00069">
    <property type="entry name" value="Pkinase"/>
    <property type="match status" value="1"/>
</dbReference>
<dbReference type="CDD" id="cd00051">
    <property type="entry name" value="EFh"/>
    <property type="match status" value="1"/>
</dbReference>
<dbReference type="InterPro" id="IPR011009">
    <property type="entry name" value="Kinase-like_dom_sf"/>
</dbReference>
<comment type="catalytic activity">
    <reaction evidence="16">
        <text>L-seryl-[protein] + ATP = O-phospho-L-seryl-[protein] + ADP + H(+)</text>
        <dbReference type="Rhea" id="RHEA:17989"/>
        <dbReference type="Rhea" id="RHEA-COMP:9863"/>
        <dbReference type="Rhea" id="RHEA-COMP:11604"/>
        <dbReference type="ChEBI" id="CHEBI:15378"/>
        <dbReference type="ChEBI" id="CHEBI:29999"/>
        <dbReference type="ChEBI" id="CHEBI:30616"/>
        <dbReference type="ChEBI" id="CHEBI:83421"/>
        <dbReference type="ChEBI" id="CHEBI:456216"/>
        <dbReference type="EC" id="2.7.11.1"/>
    </reaction>
</comment>
<keyword evidence="21" id="KW-1185">Reference proteome</keyword>
<keyword evidence="8 17" id="KW-0547">Nucleotide-binding</keyword>
<evidence type="ECO:0000313" key="20">
    <source>
        <dbReference type="EMBL" id="WOL11275.1"/>
    </source>
</evidence>
<dbReference type="FunFam" id="3.30.200.20:FF:000004">
    <property type="entry name" value="Calcium-dependent protein kinase 1"/>
    <property type="match status" value="1"/>
</dbReference>
<dbReference type="InterPro" id="IPR018247">
    <property type="entry name" value="EF_Hand_1_Ca_BS"/>
</dbReference>
<evidence type="ECO:0000256" key="3">
    <source>
        <dbReference type="ARBA" id="ARBA00022527"/>
    </source>
</evidence>
<dbReference type="SUPFAM" id="SSF47473">
    <property type="entry name" value="EF-hand"/>
    <property type="match status" value="1"/>
</dbReference>
<evidence type="ECO:0000256" key="10">
    <source>
        <dbReference type="ARBA" id="ARBA00022837"/>
    </source>
</evidence>
<dbReference type="SMART" id="SM00054">
    <property type="entry name" value="EFh"/>
    <property type="match status" value="4"/>
</dbReference>
<dbReference type="FunFam" id="1.10.238.10:FF:000050">
    <property type="entry name" value="Calcium-dependent protein kinase 7"/>
    <property type="match status" value="1"/>
</dbReference>
<dbReference type="PROSITE" id="PS00018">
    <property type="entry name" value="EF_HAND_1"/>
    <property type="match status" value="3"/>
</dbReference>
<evidence type="ECO:0000256" key="11">
    <source>
        <dbReference type="ARBA" id="ARBA00022840"/>
    </source>
</evidence>
<dbReference type="PROSITE" id="PS50222">
    <property type="entry name" value="EF_HAND_2"/>
    <property type="match status" value="4"/>
</dbReference>
<evidence type="ECO:0000256" key="14">
    <source>
        <dbReference type="ARBA" id="ARBA00024334"/>
    </source>
</evidence>
<evidence type="ECO:0000256" key="2">
    <source>
        <dbReference type="ARBA" id="ARBA00012513"/>
    </source>
</evidence>
<proteinExistence type="inferred from homology"/>
<dbReference type="PROSITE" id="PS00108">
    <property type="entry name" value="PROTEIN_KINASE_ST"/>
    <property type="match status" value="1"/>
</dbReference>
<keyword evidence="4" id="KW-0808">Transferase</keyword>
<dbReference type="Gene3D" id="1.10.238.10">
    <property type="entry name" value="EF-hand"/>
    <property type="match status" value="1"/>
</dbReference>
<gene>
    <name evidence="20" type="ORF">Cni_G20037</name>
</gene>
<evidence type="ECO:0000256" key="17">
    <source>
        <dbReference type="PROSITE-ProRule" id="PRU10141"/>
    </source>
</evidence>
<dbReference type="SMART" id="SM00220">
    <property type="entry name" value="S_TKc"/>
    <property type="match status" value="1"/>
</dbReference>
<keyword evidence="7" id="KW-0677">Repeat</keyword>
<dbReference type="PROSITE" id="PS50011">
    <property type="entry name" value="PROTEIN_KINASE_DOM"/>
    <property type="match status" value="1"/>
</dbReference>
<feature type="domain" description="EF-hand" evidence="19">
    <location>
        <begin position="413"/>
        <end position="448"/>
    </location>
</feature>
<dbReference type="Gene3D" id="3.30.200.20">
    <property type="entry name" value="Phosphorylase Kinase, domain 1"/>
    <property type="match status" value="1"/>
</dbReference>
<accession>A0AAQ3KMF2</accession>
<sequence>MGNCCSSQLHCQLFQSTGDSHCLSTEVVTANVEGETKACTQHRLPAVSSKSKARASSLTVLPDELGARQDVLLHRYRLGKELGRGQFGVTHRCTDAVTGEAFACKSISKRKLRIAVDVEHARREVHIMRTLPEHPNVVRLRDVFEDDEAVHLVMEICEGGELFDQIVKRGHFSERVAAAMMRTIMKVVKHCHDNGVIHRDLKPENFLFVNSSENSPMKVIDFGLSANYEPGDQFSEIVGSPYYMAPELLKRNYGPEVDIWSAGVILYIVLCGVPPFWSETDEGVARAIAKSQLKFKKEPWPKISENAKDLVRRMLDPNPRTRLTAQQVLEHPWLQDASAAPNIPLGAAVKSRLQQFSLMNKFKKKALLVVTEQLPVEEVASFKQMFSMMDTNKNGKLTLEELKKGLDLLGQEVPELDAQLLMEAADIDGKGTVDCEEFVTVSLHLKRISSEEHLPKAFNYFDKDHSGFIEVEELREALGENGADEQVIMEIISDIDKDKDGRISYQEFETMMKAGTDWRNNSRQHSRASFHALSLRMFKDQQS</sequence>
<evidence type="ECO:0000259" key="19">
    <source>
        <dbReference type="PROSITE" id="PS50222"/>
    </source>
</evidence>
<dbReference type="EMBL" id="CP136895">
    <property type="protein sequence ID" value="WOL11275.1"/>
    <property type="molecule type" value="Genomic_DNA"/>
</dbReference>
<comment type="similarity">
    <text evidence="14">Belongs to the protein kinase superfamily. Ser/Thr protein kinase family. CDPK subfamily.</text>
</comment>
<evidence type="ECO:0000256" key="15">
    <source>
        <dbReference type="ARBA" id="ARBA00047899"/>
    </source>
</evidence>